<dbReference type="RefSeq" id="XP_019016698.1">
    <property type="nucleotide sequence ID" value="XM_019161384.1"/>
</dbReference>
<evidence type="ECO:0000256" key="3">
    <source>
        <dbReference type="ARBA" id="ARBA00051098"/>
    </source>
</evidence>
<evidence type="ECO:0000256" key="9">
    <source>
        <dbReference type="PIRSR" id="PIRSR000097-3"/>
    </source>
</evidence>
<dbReference type="GO" id="GO:0004032">
    <property type="term" value="F:aldose reductase (NADPH) activity"/>
    <property type="evidence" value="ECO:0007669"/>
    <property type="project" value="EnsemblFungi"/>
</dbReference>
<gene>
    <name evidence="11" type="ORF">PICMEDRAFT_16889</name>
</gene>
<dbReference type="PRINTS" id="PR00069">
    <property type="entry name" value="ALDKETRDTASE"/>
</dbReference>
<dbReference type="PROSITE" id="PS00063">
    <property type="entry name" value="ALDOKETO_REDUCTASE_3"/>
    <property type="match status" value="1"/>
</dbReference>
<reference evidence="11 12" key="1">
    <citation type="journal article" date="2016" name="Proc. Natl. Acad. Sci. U.S.A.">
        <title>Comparative genomics of biotechnologically important yeasts.</title>
        <authorList>
            <person name="Riley R."/>
            <person name="Haridas S."/>
            <person name="Wolfe K.H."/>
            <person name="Lopes M.R."/>
            <person name="Hittinger C.T."/>
            <person name="Goeker M."/>
            <person name="Salamov A.A."/>
            <person name="Wisecaver J.H."/>
            <person name="Long T.M."/>
            <person name="Calvey C.H."/>
            <person name="Aerts A.L."/>
            <person name="Barry K.W."/>
            <person name="Choi C."/>
            <person name="Clum A."/>
            <person name="Coughlan A.Y."/>
            <person name="Deshpande S."/>
            <person name="Douglass A.P."/>
            <person name="Hanson S.J."/>
            <person name="Klenk H.-P."/>
            <person name="LaButti K.M."/>
            <person name="Lapidus A."/>
            <person name="Lindquist E.A."/>
            <person name="Lipzen A.M."/>
            <person name="Meier-Kolthoff J.P."/>
            <person name="Ohm R.A."/>
            <person name="Otillar R.P."/>
            <person name="Pangilinan J.L."/>
            <person name="Peng Y."/>
            <person name="Rokas A."/>
            <person name="Rosa C.A."/>
            <person name="Scheuner C."/>
            <person name="Sibirny A.A."/>
            <person name="Slot J.C."/>
            <person name="Stielow J.B."/>
            <person name="Sun H."/>
            <person name="Kurtzman C.P."/>
            <person name="Blackwell M."/>
            <person name="Grigoriev I.V."/>
            <person name="Jeffries T.W."/>
        </authorList>
    </citation>
    <scope>NUCLEOTIDE SEQUENCE [LARGE SCALE GENOMIC DNA]</scope>
    <source>
        <strain evidence="11 12">NRRL Y-2026</strain>
    </source>
</reference>
<dbReference type="PROSITE" id="PS00062">
    <property type="entry name" value="ALDOKETO_REDUCTASE_2"/>
    <property type="match status" value="1"/>
</dbReference>
<comment type="catalytic activity">
    <reaction evidence="2">
        <text>(R)-pantolactone + NADP(+) = 2-dehydropantolactone + NADPH + H(+)</text>
        <dbReference type="Rhea" id="RHEA:18981"/>
        <dbReference type="ChEBI" id="CHEBI:15378"/>
        <dbReference type="ChEBI" id="CHEBI:16719"/>
        <dbReference type="ChEBI" id="CHEBI:18395"/>
        <dbReference type="ChEBI" id="CHEBI:57783"/>
        <dbReference type="ChEBI" id="CHEBI:58349"/>
        <dbReference type="EC" id="1.1.1.358"/>
    </reaction>
</comment>
<feature type="domain" description="NADP-dependent oxidoreductase" evidence="10">
    <location>
        <begin position="21"/>
        <end position="267"/>
    </location>
</feature>
<keyword evidence="12" id="KW-1185">Reference proteome</keyword>
<evidence type="ECO:0000256" key="5">
    <source>
        <dbReference type="ARBA" id="ARBA00079693"/>
    </source>
</evidence>
<evidence type="ECO:0000256" key="4">
    <source>
        <dbReference type="ARBA" id="ARBA00066965"/>
    </source>
</evidence>
<dbReference type="InterPro" id="IPR020471">
    <property type="entry name" value="AKR"/>
</dbReference>
<dbReference type="InterPro" id="IPR023210">
    <property type="entry name" value="NADP_OxRdtase_dom"/>
</dbReference>
<dbReference type="InterPro" id="IPR036812">
    <property type="entry name" value="NAD(P)_OxRdtase_dom_sf"/>
</dbReference>
<sequence length="283" mass="31772">MSLGTIGKNIKLNNGALIPFMGLGTWEISNADVIVKEALNVGYRCIDTAVLYGNEELCGDGIVEWLKEDPKHKREDVYYITKLWNNQNGYSTAKKAIADCLQKVKGLGYIDLLLIHSPTEGRQMRLDTWKAMQEAVDQGIVKSIGVSNYGKKHIQELLSWDGLKIKPVVNEIEVSPWCMRQELCDFTNSQDIKVIAYAPLSHAYRLKDADAVSVAKDKGVTVAQVLIRWSLQKGYIPIPKTKTVSRLPQNLDVLSFELSETEMAKLDHPNVHDPSDWEVTECP</sequence>
<dbReference type="GO" id="GO:0042180">
    <property type="term" value="P:ketone metabolic process"/>
    <property type="evidence" value="ECO:0007669"/>
    <property type="project" value="UniProtKB-ARBA"/>
</dbReference>
<dbReference type="AlphaFoldDB" id="A0A1E3NHG0"/>
<evidence type="ECO:0000256" key="6">
    <source>
        <dbReference type="ARBA" id="ARBA00081322"/>
    </source>
</evidence>
<protein>
    <recommendedName>
        <fullName evidence="5">2-dehydropantolactone reductase</fullName>
        <ecNumber evidence="4">1.1.1.358</ecNumber>
    </recommendedName>
    <alternativeName>
        <fullName evidence="5">2-dehydropantolactone reductase</fullName>
    </alternativeName>
    <alternativeName>
        <fullName evidence="6">Ketopantoyl-lactone reductase</fullName>
    </alternativeName>
</protein>
<dbReference type="GO" id="GO:0019568">
    <property type="term" value="P:arabinose catabolic process"/>
    <property type="evidence" value="ECO:0007669"/>
    <property type="project" value="EnsemblFungi"/>
</dbReference>
<evidence type="ECO:0000259" key="10">
    <source>
        <dbReference type="Pfam" id="PF00248"/>
    </source>
</evidence>
<keyword evidence="1" id="KW-0560">Oxidoreductase</keyword>
<dbReference type="PIRSF" id="PIRSF000097">
    <property type="entry name" value="AKR"/>
    <property type="match status" value="1"/>
</dbReference>
<dbReference type="Proteomes" id="UP000094455">
    <property type="component" value="Unassembled WGS sequence"/>
</dbReference>
<dbReference type="GO" id="GO:0042843">
    <property type="term" value="P:D-xylose catabolic process"/>
    <property type="evidence" value="ECO:0007669"/>
    <property type="project" value="EnsemblFungi"/>
</dbReference>
<feature type="site" description="Lowers pKa of active site Tyr" evidence="9">
    <location>
        <position position="82"/>
    </location>
</feature>
<organism evidence="11 12">
    <name type="scientific">Pichia membranifaciens NRRL Y-2026</name>
    <dbReference type="NCBI Taxonomy" id="763406"/>
    <lineage>
        <taxon>Eukaryota</taxon>
        <taxon>Fungi</taxon>
        <taxon>Dikarya</taxon>
        <taxon>Ascomycota</taxon>
        <taxon>Saccharomycotina</taxon>
        <taxon>Pichiomycetes</taxon>
        <taxon>Pichiales</taxon>
        <taxon>Pichiaceae</taxon>
        <taxon>Pichia</taxon>
    </lineage>
</organism>
<dbReference type="CDD" id="cd19071">
    <property type="entry name" value="AKR_AKR1-5-like"/>
    <property type="match status" value="1"/>
</dbReference>
<evidence type="ECO:0000256" key="7">
    <source>
        <dbReference type="PIRSR" id="PIRSR000097-1"/>
    </source>
</evidence>
<evidence type="ECO:0000256" key="2">
    <source>
        <dbReference type="ARBA" id="ARBA00050878"/>
    </source>
</evidence>
<dbReference type="Pfam" id="PF00248">
    <property type="entry name" value="Aldo_ket_red"/>
    <property type="match status" value="1"/>
</dbReference>
<evidence type="ECO:0000256" key="1">
    <source>
        <dbReference type="ARBA" id="ARBA00023002"/>
    </source>
</evidence>
<dbReference type="Gene3D" id="3.20.20.100">
    <property type="entry name" value="NADP-dependent oxidoreductase domain"/>
    <property type="match status" value="1"/>
</dbReference>
<dbReference type="EMBL" id="KV454004">
    <property type="protein sequence ID" value="ODQ45585.1"/>
    <property type="molecule type" value="Genomic_DNA"/>
</dbReference>
<dbReference type="STRING" id="763406.A0A1E3NHG0"/>
<evidence type="ECO:0000313" key="11">
    <source>
        <dbReference type="EMBL" id="ODQ45585.1"/>
    </source>
</evidence>
<dbReference type="OrthoDB" id="416253at2759"/>
<name>A0A1E3NHG0_9ASCO</name>
<dbReference type="GO" id="GO:0047011">
    <property type="term" value="F:2-dehydropantolactone reductase (A-specific) activity"/>
    <property type="evidence" value="ECO:0007669"/>
    <property type="project" value="UniProtKB-ARBA"/>
</dbReference>
<comment type="catalytic activity">
    <reaction evidence="3">
        <text>isatin + NADPH + H(+) = 3-hydroxyindolin-2-one + NADP(+)</text>
        <dbReference type="Rhea" id="RHEA:68608"/>
        <dbReference type="ChEBI" id="CHEBI:15378"/>
        <dbReference type="ChEBI" id="CHEBI:27539"/>
        <dbReference type="ChEBI" id="CHEBI:28536"/>
        <dbReference type="ChEBI" id="CHEBI:57783"/>
        <dbReference type="ChEBI" id="CHEBI:58349"/>
    </reaction>
</comment>
<feature type="binding site" evidence="8">
    <location>
        <position position="116"/>
    </location>
    <ligand>
        <name>substrate</name>
    </ligand>
</feature>
<proteinExistence type="predicted"/>
<dbReference type="SUPFAM" id="SSF51430">
    <property type="entry name" value="NAD(P)-linked oxidoreductase"/>
    <property type="match status" value="1"/>
</dbReference>
<dbReference type="GeneID" id="30178071"/>
<dbReference type="FunFam" id="3.20.20.100:FF:000002">
    <property type="entry name" value="2,5-diketo-D-gluconic acid reductase A"/>
    <property type="match status" value="1"/>
</dbReference>
<dbReference type="InterPro" id="IPR018170">
    <property type="entry name" value="Aldo/ket_reductase_CS"/>
</dbReference>
<evidence type="ECO:0000313" key="12">
    <source>
        <dbReference type="Proteomes" id="UP000094455"/>
    </source>
</evidence>
<dbReference type="EC" id="1.1.1.358" evidence="4"/>
<evidence type="ECO:0000256" key="8">
    <source>
        <dbReference type="PIRSR" id="PIRSR000097-2"/>
    </source>
</evidence>
<dbReference type="PANTHER" id="PTHR43827:SF13">
    <property type="entry name" value="ALDO_KETO REDUCTASE FAMILY PROTEIN"/>
    <property type="match status" value="1"/>
</dbReference>
<dbReference type="PANTHER" id="PTHR43827">
    <property type="entry name" value="2,5-DIKETO-D-GLUCONIC ACID REDUCTASE"/>
    <property type="match status" value="1"/>
</dbReference>
<feature type="active site" description="Proton donor" evidence="7">
    <location>
        <position position="52"/>
    </location>
</feature>
<accession>A0A1E3NHG0</accession>
<dbReference type="GO" id="GO:0034599">
    <property type="term" value="P:cellular response to oxidative stress"/>
    <property type="evidence" value="ECO:0007669"/>
    <property type="project" value="EnsemblFungi"/>
</dbReference>